<keyword evidence="2" id="KW-1185">Reference proteome</keyword>
<organism evidence="1 2">
    <name type="scientific">Ancylomarina subtilis</name>
    <dbReference type="NCBI Taxonomy" id="1639035"/>
    <lineage>
        <taxon>Bacteria</taxon>
        <taxon>Pseudomonadati</taxon>
        <taxon>Bacteroidota</taxon>
        <taxon>Bacteroidia</taxon>
        <taxon>Marinilabiliales</taxon>
        <taxon>Marinifilaceae</taxon>
        <taxon>Ancylomarina</taxon>
    </lineage>
</organism>
<dbReference type="Proteomes" id="UP000293562">
    <property type="component" value="Unassembled WGS sequence"/>
</dbReference>
<name>A0A4Q7VK87_9BACT</name>
<reference evidence="1 2" key="1">
    <citation type="submission" date="2019-02" db="EMBL/GenBank/DDBJ databases">
        <title>Genomic Encyclopedia of Type Strains, Phase IV (KMG-IV): sequencing the most valuable type-strain genomes for metagenomic binning, comparative biology and taxonomic classification.</title>
        <authorList>
            <person name="Goeker M."/>
        </authorList>
    </citation>
    <scope>NUCLEOTIDE SEQUENCE [LARGE SCALE GENOMIC DNA]</scope>
    <source>
        <strain evidence="1 2">DSM 28825</strain>
    </source>
</reference>
<comment type="caution">
    <text evidence="1">The sequence shown here is derived from an EMBL/GenBank/DDBJ whole genome shotgun (WGS) entry which is preliminary data.</text>
</comment>
<evidence type="ECO:0000313" key="1">
    <source>
        <dbReference type="EMBL" id="RZT96640.1"/>
    </source>
</evidence>
<protein>
    <submittedName>
        <fullName evidence="1">Uncharacterized protein</fullName>
    </submittedName>
</protein>
<accession>A0A4Q7VK87</accession>
<gene>
    <name evidence="1" type="ORF">EV201_1281</name>
</gene>
<proteinExistence type="predicted"/>
<dbReference type="EMBL" id="SHKN01000001">
    <property type="protein sequence ID" value="RZT96640.1"/>
    <property type="molecule type" value="Genomic_DNA"/>
</dbReference>
<evidence type="ECO:0000313" key="2">
    <source>
        <dbReference type="Proteomes" id="UP000293562"/>
    </source>
</evidence>
<dbReference type="AlphaFoldDB" id="A0A4Q7VK87"/>
<sequence length="38" mass="4673">MFAEEPFTTSKREELGNTFIKNGIFWTGDFYIYYYKKH</sequence>